<evidence type="ECO:0008006" key="4">
    <source>
        <dbReference type="Google" id="ProtNLM"/>
    </source>
</evidence>
<keyword evidence="1" id="KW-1133">Transmembrane helix</keyword>
<gene>
    <name evidence="2" type="ORF">GCM10023156_69200</name>
</gene>
<evidence type="ECO:0000313" key="3">
    <source>
        <dbReference type="Proteomes" id="UP001500840"/>
    </source>
</evidence>
<keyword evidence="1" id="KW-0812">Transmembrane</keyword>
<keyword evidence="3" id="KW-1185">Reference proteome</keyword>
<evidence type="ECO:0000313" key="2">
    <source>
        <dbReference type="EMBL" id="GAA4472534.1"/>
    </source>
</evidence>
<accession>A0ABP8NTL9</accession>
<proteinExistence type="predicted"/>
<dbReference type="Proteomes" id="UP001500840">
    <property type="component" value="Unassembled WGS sequence"/>
</dbReference>
<comment type="caution">
    <text evidence="2">The sequence shown here is derived from an EMBL/GenBank/DDBJ whole genome shotgun (WGS) entry which is preliminary data.</text>
</comment>
<sequence length="190" mass="21731">METETTHADKYNDPRARITRRGVLIGIAVVVLGVIGAYFSITGRRTKIEKSTAFWGQETITALQLGERFEIIPIDSERKEPINLTAMPGLGLLRQALLEDRNYEWDTQGNRPLSERIADSETKERIRFRLTDPNGKRFEKVELDLDLDSGWIAAGDGSKSVRINAHTRPKLKNFLSTVMHAEQKRYDFRE</sequence>
<dbReference type="EMBL" id="BAABGA010000120">
    <property type="protein sequence ID" value="GAA4472534.1"/>
    <property type="molecule type" value="Genomic_DNA"/>
</dbReference>
<keyword evidence="1" id="KW-0472">Membrane</keyword>
<reference evidence="3" key="1">
    <citation type="journal article" date="2019" name="Int. J. Syst. Evol. Microbiol.">
        <title>The Global Catalogue of Microorganisms (GCM) 10K type strain sequencing project: providing services to taxonomists for standard genome sequencing and annotation.</title>
        <authorList>
            <consortium name="The Broad Institute Genomics Platform"/>
            <consortium name="The Broad Institute Genome Sequencing Center for Infectious Disease"/>
            <person name="Wu L."/>
            <person name="Ma J."/>
        </authorList>
    </citation>
    <scope>NUCLEOTIDE SEQUENCE [LARGE SCALE GENOMIC DNA]</scope>
    <source>
        <strain evidence="3">JCM 17759</strain>
    </source>
</reference>
<protein>
    <recommendedName>
        <fullName evidence="4">DUF4340 domain-containing protein</fullName>
    </recommendedName>
</protein>
<feature type="transmembrane region" description="Helical" evidence="1">
    <location>
        <begin position="22"/>
        <end position="41"/>
    </location>
</feature>
<name>A0ABP8NTL9_9BACT</name>
<evidence type="ECO:0000256" key="1">
    <source>
        <dbReference type="SAM" id="Phobius"/>
    </source>
</evidence>
<dbReference type="RefSeq" id="WP_339941471.1">
    <property type="nucleotide sequence ID" value="NZ_BAABGA010000120.1"/>
</dbReference>
<organism evidence="2 3">
    <name type="scientific">Novipirellula rosea</name>
    <dbReference type="NCBI Taxonomy" id="1031540"/>
    <lineage>
        <taxon>Bacteria</taxon>
        <taxon>Pseudomonadati</taxon>
        <taxon>Planctomycetota</taxon>
        <taxon>Planctomycetia</taxon>
        <taxon>Pirellulales</taxon>
        <taxon>Pirellulaceae</taxon>
        <taxon>Novipirellula</taxon>
    </lineage>
</organism>